<reference evidence="1" key="2">
    <citation type="journal article" date="2024" name="Plant">
        <title>Genomic evolution and insights into agronomic trait innovations of Sesamum species.</title>
        <authorList>
            <person name="Miao H."/>
            <person name="Wang L."/>
            <person name="Qu L."/>
            <person name="Liu H."/>
            <person name="Sun Y."/>
            <person name="Le M."/>
            <person name="Wang Q."/>
            <person name="Wei S."/>
            <person name="Zheng Y."/>
            <person name="Lin W."/>
            <person name="Duan Y."/>
            <person name="Cao H."/>
            <person name="Xiong S."/>
            <person name="Wang X."/>
            <person name="Wei L."/>
            <person name="Li C."/>
            <person name="Ma Q."/>
            <person name="Ju M."/>
            <person name="Zhao R."/>
            <person name="Li G."/>
            <person name="Mu C."/>
            <person name="Tian Q."/>
            <person name="Mei H."/>
            <person name="Zhang T."/>
            <person name="Gao T."/>
            <person name="Zhang H."/>
        </authorList>
    </citation>
    <scope>NUCLEOTIDE SEQUENCE</scope>
    <source>
        <strain evidence="1">KEN8</strain>
    </source>
</reference>
<evidence type="ECO:0000313" key="1">
    <source>
        <dbReference type="EMBL" id="KAL0284724.1"/>
    </source>
</evidence>
<reference evidence="1" key="1">
    <citation type="submission" date="2020-06" db="EMBL/GenBank/DDBJ databases">
        <authorList>
            <person name="Li T."/>
            <person name="Hu X."/>
            <person name="Zhang T."/>
            <person name="Song X."/>
            <person name="Zhang H."/>
            <person name="Dai N."/>
            <person name="Sheng W."/>
            <person name="Hou X."/>
            <person name="Wei L."/>
        </authorList>
    </citation>
    <scope>NUCLEOTIDE SEQUENCE</scope>
    <source>
        <strain evidence="1">KEN8</strain>
        <tissue evidence="1">Leaf</tissue>
    </source>
</reference>
<name>A0AAW2IRD5_9LAMI</name>
<proteinExistence type="predicted"/>
<sequence length="210" mass="24646">MLYWKDDVDLEYCKFCGDARYKLSRGRDLYQKKSPYAVLSTIGRRAALTATDRFPEHHPYRTNKRAFTKNRVENKIACPRLTGDQILNQVAHISPAVEMRCHYLMAMGKTKDNMNARRDLKIICNRQELEMDEHRPNVMPKAVYTLAMEQKRGVCEWIRGLKFPEGYASNLAPCFDIMELRMHGIKSHDCHVFMQKLILIVFHEMLPEHI</sequence>
<organism evidence="1">
    <name type="scientific">Sesamum calycinum</name>
    <dbReference type="NCBI Taxonomy" id="2727403"/>
    <lineage>
        <taxon>Eukaryota</taxon>
        <taxon>Viridiplantae</taxon>
        <taxon>Streptophyta</taxon>
        <taxon>Embryophyta</taxon>
        <taxon>Tracheophyta</taxon>
        <taxon>Spermatophyta</taxon>
        <taxon>Magnoliopsida</taxon>
        <taxon>eudicotyledons</taxon>
        <taxon>Gunneridae</taxon>
        <taxon>Pentapetalae</taxon>
        <taxon>asterids</taxon>
        <taxon>lamiids</taxon>
        <taxon>Lamiales</taxon>
        <taxon>Pedaliaceae</taxon>
        <taxon>Sesamum</taxon>
    </lineage>
</organism>
<protein>
    <submittedName>
        <fullName evidence="1">Uncharacterized protein</fullName>
    </submittedName>
</protein>
<dbReference type="PANTHER" id="PTHR10775">
    <property type="entry name" value="OS08G0208400 PROTEIN"/>
    <property type="match status" value="1"/>
</dbReference>
<accession>A0AAW2IRD5</accession>
<gene>
    <name evidence="1" type="ORF">Scaly_2841100</name>
</gene>
<dbReference type="AlphaFoldDB" id="A0AAW2IRD5"/>
<comment type="caution">
    <text evidence="1">The sequence shown here is derived from an EMBL/GenBank/DDBJ whole genome shotgun (WGS) entry which is preliminary data.</text>
</comment>
<dbReference type="EMBL" id="JACGWM010001988">
    <property type="protein sequence ID" value="KAL0284724.1"/>
    <property type="molecule type" value="Genomic_DNA"/>
</dbReference>
<dbReference type="PANTHER" id="PTHR10775:SF185">
    <property type="entry name" value="OS08G0208400 PROTEIN"/>
    <property type="match status" value="1"/>
</dbReference>